<proteinExistence type="predicted"/>
<evidence type="ECO:0000259" key="1">
    <source>
        <dbReference type="Pfam" id="PF11396"/>
    </source>
</evidence>
<dbReference type="InterPro" id="IPR021533">
    <property type="entry name" value="PepSY-like"/>
</dbReference>
<dbReference type="EMBL" id="QMFY01000002">
    <property type="protein sequence ID" value="RAW02338.1"/>
    <property type="molecule type" value="Genomic_DNA"/>
</dbReference>
<dbReference type="Pfam" id="PF11396">
    <property type="entry name" value="PepSY_like"/>
    <property type="match status" value="1"/>
</dbReference>
<dbReference type="Gene3D" id="3.10.450.360">
    <property type="match status" value="1"/>
</dbReference>
<evidence type="ECO:0000313" key="2">
    <source>
        <dbReference type="EMBL" id="RAW02338.1"/>
    </source>
</evidence>
<feature type="domain" description="Putative beta-lactamase-inhibitor-like PepSY-like" evidence="1">
    <location>
        <begin position="63"/>
        <end position="149"/>
    </location>
</feature>
<sequence>MTFTSSNSTNMKKLLSLIIAISAITVVNGQDIAQSEVPSVILNNFKLNFEKATDVDWEIKGEEYKVEFEINHEDHDVWFDKKGNVLKHKQDLSLSNLPTNIKQKIETDFKSYKIDDIDKIEIAGKTTFEVELESNAGDKVVVFSSDGKVENQK</sequence>
<comment type="caution">
    <text evidence="2">The sequence shown here is derived from an EMBL/GenBank/DDBJ whole genome shotgun (WGS) entry which is preliminary data.</text>
</comment>
<keyword evidence="3" id="KW-1185">Reference proteome</keyword>
<accession>A0A364Y5S2</accession>
<gene>
    <name evidence="2" type="ORF">DQQ10_07340</name>
</gene>
<evidence type="ECO:0000313" key="3">
    <source>
        <dbReference type="Proteomes" id="UP000251889"/>
    </source>
</evidence>
<reference evidence="2 3" key="1">
    <citation type="submission" date="2018-06" db="EMBL/GenBank/DDBJ databases">
        <title>Chryseolinea flavus sp. nov., a member of the phylum Bacteroidetes isolated from soil.</title>
        <authorList>
            <person name="Li Y."/>
            <person name="Wang J."/>
        </authorList>
    </citation>
    <scope>NUCLEOTIDE SEQUENCE [LARGE SCALE GENOMIC DNA]</scope>
    <source>
        <strain evidence="2 3">SDU1-6</strain>
    </source>
</reference>
<dbReference type="Proteomes" id="UP000251889">
    <property type="component" value="Unassembled WGS sequence"/>
</dbReference>
<organism evidence="2 3">
    <name type="scientific">Pseudochryseolinea flava</name>
    <dbReference type="NCBI Taxonomy" id="2059302"/>
    <lineage>
        <taxon>Bacteria</taxon>
        <taxon>Pseudomonadati</taxon>
        <taxon>Bacteroidota</taxon>
        <taxon>Cytophagia</taxon>
        <taxon>Cytophagales</taxon>
        <taxon>Fulvivirgaceae</taxon>
        <taxon>Pseudochryseolinea</taxon>
    </lineage>
</organism>
<name>A0A364Y5S2_9BACT</name>
<dbReference type="OrthoDB" id="1121502at2"/>
<dbReference type="AlphaFoldDB" id="A0A364Y5S2"/>
<dbReference type="SUPFAM" id="SSF160574">
    <property type="entry name" value="BT0923-like"/>
    <property type="match status" value="1"/>
</dbReference>
<protein>
    <recommendedName>
        <fullName evidence="1">Putative beta-lactamase-inhibitor-like PepSY-like domain-containing protein</fullName>
    </recommendedName>
</protein>